<protein>
    <submittedName>
        <fullName evidence="2">Glycoside hydrolase family 1 protein</fullName>
        <ecNumber evidence="2">3.2.1.-</ecNumber>
    </submittedName>
</protein>
<evidence type="ECO:0000313" key="3">
    <source>
        <dbReference type="Proteomes" id="UP001597427"/>
    </source>
</evidence>
<dbReference type="Pfam" id="PF00232">
    <property type="entry name" value="Glyco_hydro_1"/>
    <property type="match status" value="1"/>
</dbReference>
<dbReference type="InterPro" id="IPR017853">
    <property type="entry name" value="GH"/>
</dbReference>
<dbReference type="PANTHER" id="PTHR10353:SF139">
    <property type="entry name" value="6-PHOSPHO-BETA-GLUCOSIDASE GMUD"/>
    <property type="match status" value="1"/>
</dbReference>
<dbReference type="GO" id="GO:0016798">
    <property type="term" value="F:hydrolase activity, acting on glycosyl bonds"/>
    <property type="evidence" value="ECO:0007669"/>
    <property type="project" value="UniProtKB-KW"/>
</dbReference>
<accession>A0ABW5TIW1</accession>
<keyword evidence="2" id="KW-0378">Hydrolase</keyword>
<keyword evidence="3" id="KW-1185">Reference proteome</keyword>
<dbReference type="PRINTS" id="PR00131">
    <property type="entry name" value="GLHYDRLASE1"/>
</dbReference>
<dbReference type="RefSeq" id="WP_379981401.1">
    <property type="nucleotide sequence ID" value="NZ_JBHUMO010000044.1"/>
</dbReference>
<dbReference type="SUPFAM" id="SSF51445">
    <property type="entry name" value="(Trans)glycosidases"/>
    <property type="match status" value="1"/>
</dbReference>
<organism evidence="2 3">
    <name type="scientific">Enterococcus camelliae</name>
    <dbReference type="NCBI Taxonomy" id="453959"/>
    <lineage>
        <taxon>Bacteria</taxon>
        <taxon>Bacillati</taxon>
        <taxon>Bacillota</taxon>
        <taxon>Bacilli</taxon>
        <taxon>Lactobacillales</taxon>
        <taxon>Enterococcaceae</taxon>
        <taxon>Enterococcus</taxon>
    </lineage>
</organism>
<gene>
    <name evidence="2" type="ORF">ACFSR0_07345</name>
</gene>
<proteinExistence type="inferred from homology"/>
<dbReference type="PANTHER" id="PTHR10353">
    <property type="entry name" value="GLYCOSYL HYDROLASE"/>
    <property type="match status" value="1"/>
</dbReference>
<dbReference type="EMBL" id="JBHUMO010000044">
    <property type="protein sequence ID" value="MFD2729236.1"/>
    <property type="molecule type" value="Genomic_DNA"/>
</dbReference>
<reference evidence="3" key="1">
    <citation type="journal article" date="2019" name="Int. J. Syst. Evol. Microbiol.">
        <title>The Global Catalogue of Microorganisms (GCM) 10K type strain sequencing project: providing services to taxonomists for standard genome sequencing and annotation.</title>
        <authorList>
            <consortium name="The Broad Institute Genomics Platform"/>
            <consortium name="The Broad Institute Genome Sequencing Center for Infectious Disease"/>
            <person name="Wu L."/>
            <person name="Ma J."/>
        </authorList>
    </citation>
    <scope>NUCLEOTIDE SEQUENCE [LARGE SCALE GENOMIC DNA]</scope>
    <source>
        <strain evidence="3">TISTR 932</strain>
    </source>
</reference>
<dbReference type="InterPro" id="IPR001360">
    <property type="entry name" value="Glyco_hydro_1"/>
</dbReference>
<comment type="caution">
    <text evidence="2">The sequence shown here is derived from an EMBL/GenBank/DDBJ whole genome shotgun (WGS) entry which is preliminary data.</text>
</comment>
<evidence type="ECO:0000313" key="2">
    <source>
        <dbReference type="EMBL" id="MFD2729236.1"/>
    </source>
</evidence>
<sequence length="464" mass="53834">MKQFPEHFWWGAATSGPQSEGRFHKKHANVFDYFYDQEPEKFFNQVGPDTASNFYNSYAEDLAMMRSIGMNSVRTSIQWTRLIDDFETNTVDEAGAAFYNQVIDEILANGMIPVMNLHHFDLPVELYQKYGGWESKKVVELFAGFAETCFRLFGDRVKYWTTHNEPMVVVEGEYLYQFHYPNLVDGKKGVQVAYNLNLASAKAIERFKKLALPEAQIGIVLNLTPTYAASDKPSDQEAARIAELWNNKLFLEPAIHGHFPEELEALLAEDGVLWESTREEKQTIRENTIDFLGVNYYHPNRVQAPDIAPNSVGEWLPNRYYDEYNLPGRRVNRDRGWEIYPEAMYDIAKNIQENYRNIPWYVSENGMGVSNEERFMDDQGVIQDDYRIAFVHDHLSWLHKGIAEGSNCFGYHMWTPIDCWSWLNAYKNRYGFIANDIHTQIKTVKKSGHWFKTVAESNQLGAIK</sequence>
<dbReference type="EC" id="3.2.1.-" evidence="2"/>
<name>A0ABW5TIW1_9ENTE</name>
<dbReference type="Gene3D" id="3.20.20.80">
    <property type="entry name" value="Glycosidases"/>
    <property type="match status" value="1"/>
</dbReference>
<comment type="similarity">
    <text evidence="1">Belongs to the glycosyl hydrolase 1 family.</text>
</comment>
<dbReference type="Proteomes" id="UP001597427">
    <property type="component" value="Unassembled WGS sequence"/>
</dbReference>
<keyword evidence="2" id="KW-0326">Glycosidase</keyword>
<evidence type="ECO:0000256" key="1">
    <source>
        <dbReference type="RuleBase" id="RU003690"/>
    </source>
</evidence>